<dbReference type="AlphaFoldDB" id="A0AAU9IDE5"/>
<sequence length="274" mass="32686">MKHGKIVSKLLLSDPSIEKLPAKNQYDTTVRSLFICKRGFPKKEYIRCKLIRGQKRIMRQLKQGKIPEKTLNRFDSSKQICRDLWSKLEQCMREAISEIEERIRTEAGPLTDGKCKRKTKSDDDCKSFNGKFCKWYFSHPVIRKLYFYYIELLFSEFQPEILNDKFDFKCCEEEQHQFLCYQKWMLMKKYIDTFLIEDLGLEPWAPENFQIPNLPNILEENLFESISKSIELPDKNDGLEDLNSFEKYSEQETSENEQELQARQESAFKLFKQS</sequence>
<evidence type="ECO:0000313" key="2">
    <source>
        <dbReference type="Proteomes" id="UP001162131"/>
    </source>
</evidence>
<evidence type="ECO:0000313" key="1">
    <source>
        <dbReference type="EMBL" id="CAG9313413.1"/>
    </source>
</evidence>
<dbReference type="Proteomes" id="UP001162131">
    <property type="component" value="Unassembled WGS sequence"/>
</dbReference>
<organism evidence="1 2">
    <name type="scientific">Blepharisma stoltei</name>
    <dbReference type="NCBI Taxonomy" id="1481888"/>
    <lineage>
        <taxon>Eukaryota</taxon>
        <taxon>Sar</taxon>
        <taxon>Alveolata</taxon>
        <taxon>Ciliophora</taxon>
        <taxon>Postciliodesmatophora</taxon>
        <taxon>Heterotrichea</taxon>
        <taxon>Heterotrichida</taxon>
        <taxon>Blepharismidae</taxon>
        <taxon>Blepharisma</taxon>
    </lineage>
</organism>
<accession>A0AAU9IDE5</accession>
<keyword evidence="2" id="KW-1185">Reference proteome</keyword>
<comment type="caution">
    <text evidence="1">The sequence shown here is derived from an EMBL/GenBank/DDBJ whole genome shotgun (WGS) entry which is preliminary data.</text>
</comment>
<protein>
    <submittedName>
        <fullName evidence="1">Uncharacterized protein</fullName>
    </submittedName>
</protein>
<reference evidence="1" key="1">
    <citation type="submission" date="2021-09" db="EMBL/GenBank/DDBJ databases">
        <authorList>
            <consortium name="AG Swart"/>
            <person name="Singh M."/>
            <person name="Singh A."/>
            <person name="Seah K."/>
            <person name="Emmerich C."/>
        </authorList>
    </citation>
    <scope>NUCLEOTIDE SEQUENCE</scope>
    <source>
        <strain evidence="1">ATCC30299</strain>
    </source>
</reference>
<gene>
    <name evidence="1" type="ORF">BSTOLATCC_MIC8682</name>
</gene>
<name>A0AAU9IDE5_9CILI</name>
<dbReference type="EMBL" id="CAJZBQ010000010">
    <property type="protein sequence ID" value="CAG9313413.1"/>
    <property type="molecule type" value="Genomic_DNA"/>
</dbReference>
<proteinExistence type="predicted"/>